<dbReference type="InterPro" id="IPR036388">
    <property type="entry name" value="WH-like_DNA-bd_sf"/>
</dbReference>
<organism evidence="5 6">
    <name type="scientific">Usitatibacter rugosus</name>
    <dbReference type="NCBI Taxonomy" id="2732067"/>
    <lineage>
        <taxon>Bacteria</taxon>
        <taxon>Pseudomonadati</taxon>
        <taxon>Pseudomonadota</taxon>
        <taxon>Betaproteobacteria</taxon>
        <taxon>Nitrosomonadales</taxon>
        <taxon>Usitatibacteraceae</taxon>
        <taxon>Usitatibacter</taxon>
    </lineage>
</organism>
<dbReference type="InterPro" id="IPR011711">
    <property type="entry name" value="GntR_C"/>
</dbReference>
<dbReference type="Proteomes" id="UP000501534">
    <property type="component" value="Chromosome"/>
</dbReference>
<dbReference type="SUPFAM" id="SSF48008">
    <property type="entry name" value="GntR ligand-binding domain-like"/>
    <property type="match status" value="1"/>
</dbReference>
<dbReference type="SMART" id="SM00345">
    <property type="entry name" value="HTH_GNTR"/>
    <property type="match status" value="2"/>
</dbReference>
<keyword evidence="3" id="KW-0804">Transcription</keyword>
<dbReference type="EMBL" id="CP053069">
    <property type="protein sequence ID" value="QJR10759.1"/>
    <property type="molecule type" value="Genomic_DNA"/>
</dbReference>
<evidence type="ECO:0000313" key="6">
    <source>
        <dbReference type="Proteomes" id="UP000501534"/>
    </source>
</evidence>
<dbReference type="InterPro" id="IPR008920">
    <property type="entry name" value="TF_FadR/GntR_C"/>
</dbReference>
<dbReference type="SMART" id="SM00895">
    <property type="entry name" value="FCD"/>
    <property type="match status" value="1"/>
</dbReference>
<dbReference type="SUPFAM" id="SSF46785">
    <property type="entry name" value="Winged helix' DNA-binding domain"/>
    <property type="match status" value="1"/>
</dbReference>
<evidence type="ECO:0000259" key="4">
    <source>
        <dbReference type="PROSITE" id="PS50949"/>
    </source>
</evidence>
<dbReference type="GO" id="GO:0003677">
    <property type="term" value="F:DNA binding"/>
    <property type="evidence" value="ECO:0007669"/>
    <property type="project" value="UniProtKB-KW"/>
</dbReference>
<keyword evidence="1" id="KW-0805">Transcription regulation</keyword>
<dbReference type="Pfam" id="PF00392">
    <property type="entry name" value="GntR"/>
    <property type="match status" value="1"/>
</dbReference>
<name>A0A6M4GTT8_9PROT</name>
<protein>
    <recommendedName>
        <fullName evidence="4">HTH gntR-type domain-containing protein</fullName>
    </recommendedName>
</protein>
<dbReference type="KEGG" id="uru:DSM104443_01828"/>
<feature type="domain" description="HTH gntR-type" evidence="4">
    <location>
        <begin position="2"/>
        <end position="69"/>
    </location>
</feature>
<gene>
    <name evidence="5" type="ORF">DSM104443_01828</name>
</gene>
<dbReference type="Pfam" id="PF07729">
    <property type="entry name" value="FCD"/>
    <property type="match status" value="1"/>
</dbReference>
<evidence type="ECO:0000256" key="3">
    <source>
        <dbReference type="ARBA" id="ARBA00023163"/>
    </source>
</evidence>
<keyword evidence="6" id="KW-1185">Reference proteome</keyword>
<dbReference type="Gene3D" id="1.10.10.10">
    <property type="entry name" value="Winged helix-like DNA-binding domain superfamily/Winged helix DNA-binding domain"/>
    <property type="match status" value="2"/>
</dbReference>
<dbReference type="AlphaFoldDB" id="A0A6M4GTT8"/>
<evidence type="ECO:0000256" key="1">
    <source>
        <dbReference type="ARBA" id="ARBA00023015"/>
    </source>
</evidence>
<evidence type="ECO:0000256" key="2">
    <source>
        <dbReference type="ARBA" id="ARBA00023125"/>
    </source>
</evidence>
<dbReference type="PANTHER" id="PTHR43537">
    <property type="entry name" value="TRANSCRIPTIONAL REGULATOR, GNTR FAMILY"/>
    <property type="match status" value="1"/>
</dbReference>
<proteinExistence type="predicted"/>
<accession>A0A6M4GTT8</accession>
<dbReference type="InterPro" id="IPR000524">
    <property type="entry name" value="Tscrpt_reg_HTH_GntR"/>
</dbReference>
<keyword evidence="2" id="KW-0238">DNA-binding</keyword>
<dbReference type="GO" id="GO:0003700">
    <property type="term" value="F:DNA-binding transcription factor activity"/>
    <property type="evidence" value="ECO:0007669"/>
    <property type="project" value="InterPro"/>
</dbReference>
<reference evidence="5 6" key="1">
    <citation type="submission" date="2020-04" db="EMBL/GenBank/DDBJ databases">
        <title>Usitatibacter rugosus gen. nov., sp. nov. and Usitatibacter palustris sp. nov., novel members of Usitatibacteraceae fam. nov. within the order Nitrosomonadales isolated from soil.</title>
        <authorList>
            <person name="Huber K.J."/>
            <person name="Neumann-Schaal M."/>
            <person name="Geppert A."/>
            <person name="Luckner M."/>
            <person name="Wanner G."/>
            <person name="Overmann J."/>
        </authorList>
    </citation>
    <scope>NUCLEOTIDE SEQUENCE [LARGE SCALE GENOMIC DNA]</scope>
    <source>
        <strain evidence="5 6">0125_3</strain>
    </source>
</reference>
<dbReference type="RefSeq" id="WP_171091540.1">
    <property type="nucleotide sequence ID" value="NZ_CP053069.1"/>
</dbReference>
<sequence>MPSLVPWLAERIVEHLERSGAEPGAHITEQSLADHFRVSRSPVRRALALLSETRAIERQPNRGYFIAQRPSAAARVEVAAAAGDDDSLYYRIAEDRLSGRIPERVTEMALTRRYKATRAHVRALLERMAKEGWLQRLPGHGWAFEPMLASVEAYEKSFHFRSLIEPAALRTAGYHLAPDAIARLRQRQRDLLDGGLKRMSDAEVFEIGATFHEVMVGGSGNPFLVDAIRRVNALRRLLEYRAKRSREKVVRQCTEHLKLLDLIEAGKLEQAARMLEKHLVVARKTKIALVGD</sequence>
<dbReference type="Gene3D" id="1.20.120.530">
    <property type="entry name" value="GntR ligand-binding domain-like"/>
    <property type="match status" value="1"/>
</dbReference>
<dbReference type="PANTHER" id="PTHR43537:SF5">
    <property type="entry name" value="UXU OPERON TRANSCRIPTIONAL REGULATOR"/>
    <property type="match status" value="1"/>
</dbReference>
<evidence type="ECO:0000313" key="5">
    <source>
        <dbReference type="EMBL" id="QJR10759.1"/>
    </source>
</evidence>
<dbReference type="InterPro" id="IPR036390">
    <property type="entry name" value="WH_DNA-bd_sf"/>
</dbReference>
<dbReference type="PROSITE" id="PS50949">
    <property type="entry name" value="HTH_GNTR"/>
    <property type="match status" value="1"/>
</dbReference>